<dbReference type="Proteomes" id="UP000294664">
    <property type="component" value="Unassembled WGS sequence"/>
</dbReference>
<dbReference type="GO" id="GO:0016787">
    <property type="term" value="F:hydrolase activity"/>
    <property type="evidence" value="ECO:0007669"/>
    <property type="project" value="UniProtKB-KW"/>
</dbReference>
<comment type="similarity">
    <text evidence="1">Belongs to the metallo-beta-lactamase superfamily. Class-B beta-lactamase family.</text>
</comment>
<dbReference type="OrthoDB" id="2971563at2"/>
<sequence length="299" mass="32412">MPPALGDTLRVLRPAPHIRAFYDGRVPGVRLHSAAPNWLDDGAYEAGIASYAVINAGSALIYDTNISLAHARLIRRTLEAEGVRHMIVVLSHWHDDHVAGTAAFADCEILASRRTAEILAEKRADLESGDPPIKPLILPTRTYEGECGLAVGALQVRLIQVDVHSCDATVVRLPDGILLAGDTLEDPVTYVDEPGRLAAHLVDLARMADWDITRILPNHGAEETIASGGYGKEFIYATMAYIKKLIEISGEVKVNCEDLRSFAAAAFATGAVTYFAPYEAVHRQNVAAVRRAAGWRDAD</sequence>
<name>A0A4R3M0Q7_9HYPH</name>
<proteinExistence type="inferred from homology"/>
<dbReference type="EMBL" id="SMAI01000006">
    <property type="protein sequence ID" value="TCT04675.1"/>
    <property type="molecule type" value="Genomic_DNA"/>
</dbReference>
<evidence type="ECO:0000313" key="4">
    <source>
        <dbReference type="Proteomes" id="UP000294664"/>
    </source>
</evidence>
<dbReference type="Gene3D" id="3.60.15.10">
    <property type="entry name" value="Ribonuclease Z/Hydroxyacylglutathione hydrolase-like"/>
    <property type="match status" value="1"/>
</dbReference>
<dbReference type="PANTHER" id="PTHR42951:SF4">
    <property type="entry name" value="ACYL-COENZYME A THIOESTERASE MBLAC2"/>
    <property type="match status" value="1"/>
</dbReference>
<evidence type="ECO:0000313" key="3">
    <source>
        <dbReference type="EMBL" id="TCT04675.1"/>
    </source>
</evidence>
<keyword evidence="4" id="KW-1185">Reference proteome</keyword>
<dbReference type="InterPro" id="IPR050855">
    <property type="entry name" value="NDM-1-like"/>
</dbReference>
<dbReference type="SMART" id="SM00849">
    <property type="entry name" value="Lactamase_B"/>
    <property type="match status" value="1"/>
</dbReference>
<evidence type="ECO:0000259" key="2">
    <source>
        <dbReference type="SMART" id="SM00849"/>
    </source>
</evidence>
<protein>
    <submittedName>
        <fullName evidence="3">Glyoxylase-like metal-dependent hydrolase (Beta-lactamase superfamily II)</fullName>
    </submittedName>
</protein>
<evidence type="ECO:0000256" key="1">
    <source>
        <dbReference type="ARBA" id="ARBA00005250"/>
    </source>
</evidence>
<gene>
    <name evidence="3" type="ORF">EDC64_106107</name>
</gene>
<dbReference type="AlphaFoldDB" id="A0A4R3M0Q7"/>
<feature type="domain" description="Metallo-beta-lactamase" evidence="2">
    <location>
        <begin position="47"/>
        <end position="219"/>
    </location>
</feature>
<comment type="caution">
    <text evidence="3">The sequence shown here is derived from an EMBL/GenBank/DDBJ whole genome shotgun (WGS) entry which is preliminary data.</text>
</comment>
<keyword evidence="3" id="KW-0378">Hydrolase</keyword>
<dbReference type="SUPFAM" id="SSF56281">
    <property type="entry name" value="Metallo-hydrolase/oxidoreductase"/>
    <property type="match status" value="1"/>
</dbReference>
<reference evidence="3 4" key="1">
    <citation type="submission" date="2019-03" db="EMBL/GenBank/DDBJ databases">
        <title>Genomic Encyclopedia of Type Strains, Phase IV (KMG-IV): sequencing the most valuable type-strain genomes for metagenomic binning, comparative biology and taxonomic classification.</title>
        <authorList>
            <person name="Goeker M."/>
        </authorList>
    </citation>
    <scope>NUCLEOTIDE SEQUENCE [LARGE SCALE GENOMIC DNA]</scope>
    <source>
        <strain evidence="3 4">DSM 9035</strain>
    </source>
</reference>
<accession>A0A4R3M0Q7</accession>
<dbReference type="PANTHER" id="PTHR42951">
    <property type="entry name" value="METALLO-BETA-LACTAMASE DOMAIN-CONTAINING"/>
    <property type="match status" value="1"/>
</dbReference>
<dbReference type="Pfam" id="PF00753">
    <property type="entry name" value="Lactamase_B"/>
    <property type="match status" value="1"/>
</dbReference>
<dbReference type="InterPro" id="IPR001279">
    <property type="entry name" value="Metallo-B-lactamas"/>
</dbReference>
<organism evidence="3 4">
    <name type="scientific">Aquabacter spiritensis</name>
    <dbReference type="NCBI Taxonomy" id="933073"/>
    <lineage>
        <taxon>Bacteria</taxon>
        <taxon>Pseudomonadati</taxon>
        <taxon>Pseudomonadota</taxon>
        <taxon>Alphaproteobacteria</taxon>
        <taxon>Hyphomicrobiales</taxon>
        <taxon>Xanthobacteraceae</taxon>
        <taxon>Aquabacter</taxon>
    </lineage>
</organism>
<dbReference type="RefSeq" id="WP_132031448.1">
    <property type="nucleotide sequence ID" value="NZ_SMAI01000006.1"/>
</dbReference>
<dbReference type="InterPro" id="IPR036866">
    <property type="entry name" value="RibonucZ/Hydroxyglut_hydro"/>
</dbReference>
<dbReference type="GO" id="GO:0017001">
    <property type="term" value="P:antibiotic catabolic process"/>
    <property type="evidence" value="ECO:0007669"/>
    <property type="project" value="UniProtKB-ARBA"/>
</dbReference>